<accession>A0A9P4ICC4</accession>
<dbReference type="InterPro" id="IPR036866">
    <property type="entry name" value="RibonucZ/Hydroxyglut_hydro"/>
</dbReference>
<dbReference type="PANTHER" id="PTHR36839:SF1">
    <property type="entry name" value="METALLO-BETA-LACTAMASE FAMILY PROTEIN (AFU_ORTHOLOGUE AFUA_5G12770)"/>
    <property type="match status" value="1"/>
</dbReference>
<organism evidence="2 3">
    <name type="scientific">Rhizodiscina lignyota</name>
    <dbReference type="NCBI Taxonomy" id="1504668"/>
    <lineage>
        <taxon>Eukaryota</taxon>
        <taxon>Fungi</taxon>
        <taxon>Dikarya</taxon>
        <taxon>Ascomycota</taxon>
        <taxon>Pezizomycotina</taxon>
        <taxon>Dothideomycetes</taxon>
        <taxon>Pleosporomycetidae</taxon>
        <taxon>Aulographales</taxon>
        <taxon>Rhizodiscinaceae</taxon>
        <taxon>Rhizodiscina</taxon>
    </lineage>
</organism>
<dbReference type="InterPro" id="IPR001279">
    <property type="entry name" value="Metallo-B-lactamas"/>
</dbReference>
<protein>
    <recommendedName>
        <fullName evidence="1">Metallo-beta-lactamase domain-containing protein</fullName>
    </recommendedName>
</protein>
<proteinExistence type="predicted"/>
<dbReference type="PANTHER" id="PTHR36839">
    <property type="entry name" value="METALLO-BETA-LACTAMASE FAMILY PROTEIN (AFU_ORTHOLOGUE AFUA_5G12770)"/>
    <property type="match status" value="1"/>
</dbReference>
<dbReference type="Gene3D" id="3.60.15.10">
    <property type="entry name" value="Ribonuclease Z/Hydroxyacylglutathione hydrolase-like"/>
    <property type="match status" value="1"/>
</dbReference>
<sequence>MVDSGDLAICRACGTQFDVPLSSHPKACRICDDPRQYIPVATGQVWTSLNELKKNGHKNIIKQDPVDERVVSIWTEPKVGIGQRCVLLETPHGNVLWDLIAFLDDDTINFIKSKGGLKAIVISHPHYYTTHLEWGSVFDCPVYIAADDQEWTNRKDTSNVRKQVFHGPVGTTETIVPGVTAIKAGGHFPGSLLLHWDKKLFIADTLVTMPSGLYHIDRPPGTISFTFMWSIPNMIPLPPSEIMGIWKSIKPFEFDTTFGAFFGVEVRSSEVKKRILDSMKIQTRAEGHAQAEILEESYP</sequence>
<dbReference type="SMART" id="SM00849">
    <property type="entry name" value="Lactamase_B"/>
    <property type="match status" value="1"/>
</dbReference>
<keyword evidence="3" id="KW-1185">Reference proteome</keyword>
<dbReference type="SUPFAM" id="SSF56281">
    <property type="entry name" value="Metallo-hydrolase/oxidoreductase"/>
    <property type="match status" value="1"/>
</dbReference>
<name>A0A9P4ICC4_9PEZI</name>
<dbReference type="EMBL" id="ML978129">
    <property type="protein sequence ID" value="KAF2096675.1"/>
    <property type="molecule type" value="Genomic_DNA"/>
</dbReference>
<dbReference type="OrthoDB" id="17458at2759"/>
<evidence type="ECO:0000313" key="2">
    <source>
        <dbReference type="EMBL" id="KAF2096675.1"/>
    </source>
</evidence>
<dbReference type="AlphaFoldDB" id="A0A9P4ICC4"/>
<comment type="caution">
    <text evidence="2">The sequence shown here is derived from an EMBL/GenBank/DDBJ whole genome shotgun (WGS) entry which is preliminary data.</text>
</comment>
<gene>
    <name evidence="2" type="ORF">NA57DRAFT_43090</name>
</gene>
<evidence type="ECO:0000259" key="1">
    <source>
        <dbReference type="SMART" id="SM00849"/>
    </source>
</evidence>
<reference evidence="2" key="1">
    <citation type="journal article" date="2020" name="Stud. Mycol.">
        <title>101 Dothideomycetes genomes: a test case for predicting lifestyles and emergence of pathogens.</title>
        <authorList>
            <person name="Haridas S."/>
            <person name="Albert R."/>
            <person name="Binder M."/>
            <person name="Bloem J."/>
            <person name="Labutti K."/>
            <person name="Salamov A."/>
            <person name="Andreopoulos B."/>
            <person name="Baker S."/>
            <person name="Barry K."/>
            <person name="Bills G."/>
            <person name="Bluhm B."/>
            <person name="Cannon C."/>
            <person name="Castanera R."/>
            <person name="Culley D."/>
            <person name="Daum C."/>
            <person name="Ezra D."/>
            <person name="Gonzalez J."/>
            <person name="Henrissat B."/>
            <person name="Kuo A."/>
            <person name="Liang C."/>
            <person name="Lipzen A."/>
            <person name="Lutzoni F."/>
            <person name="Magnuson J."/>
            <person name="Mondo S."/>
            <person name="Nolan M."/>
            <person name="Ohm R."/>
            <person name="Pangilinan J."/>
            <person name="Park H.-J."/>
            <person name="Ramirez L."/>
            <person name="Alfaro M."/>
            <person name="Sun H."/>
            <person name="Tritt A."/>
            <person name="Yoshinaga Y."/>
            <person name="Zwiers L.-H."/>
            <person name="Turgeon B."/>
            <person name="Goodwin S."/>
            <person name="Spatafora J."/>
            <person name="Crous P."/>
            <person name="Grigoriev I."/>
        </authorList>
    </citation>
    <scope>NUCLEOTIDE SEQUENCE</scope>
    <source>
        <strain evidence="2">CBS 133067</strain>
    </source>
</reference>
<evidence type="ECO:0000313" key="3">
    <source>
        <dbReference type="Proteomes" id="UP000799772"/>
    </source>
</evidence>
<feature type="domain" description="Metallo-beta-lactamase" evidence="1">
    <location>
        <begin position="82"/>
        <end position="246"/>
    </location>
</feature>
<dbReference type="Proteomes" id="UP000799772">
    <property type="component" value="Unassembled WGS sequence"/>
</dbReference>